<dbReference type="PANTHER" id="PTHR45865">
    <property type="entry name" value="E3 UBIQUITIN-PROTEIN LIGASE SHPRH FAMILY MEMBER"/>
    <property type="match status" value="1"/>
</dbReference>
<dbReference type="PANTHER" id="PTHR45865:SF1">
    <property type="entry name" value="E3 UBIQUITIN-PROTEIN LIGASE SHPRH"/>
    <property type="match status" value="1"/>
</dbReference>
<dbReference type="Ensembl" id="ENSSTUT00000081713.1">
    <property type="protein sequence ID" value="ENSSTUP00000076750.1"/>
    <property type="gene ID" value="ENSSTUG00000032344.1"/>
</dbReference>
<dbReference type="GeneTree" id="ENSGT00730000111123"/>
<evidence type="ECO:0000313" key="9">
    <source>
        <dbReference type="Proteomes" id="UP000472277"/>
    </source>
</evidence>
<dbReference type="Gene3D" id="3.40.50.300">
    <property type="entry name" value="P-loop containing nucleotide triphosphate hydrolases"/>
    <property type="match status" value="1"/>
</dbReference>
<dbReference type="Pfam" id="PF13445">
    <property type="entry name" value="zf-RING_UBOX"/>
    <property type="match status" value="1"/>
</dbReference>
<dbReference type="AlphaFoldDB" id="A0A674BZ62"/>
<keyword evidence="1" id="KW-0479">Metal-binding</keyword>
<dbReference type="InterPro" id="IPR027370">
    <property type="entry name" value="Znf-RING_euk"/>
</dbReference>
<dbReference type="CDD" id="cd18793">
    <property type="entry name" value="SF2_C_SNF"/>
    <property type="match status" value="1"/>
</dbReference>
<dbReference type="GO" id="GO:0061630">
    <property type="term" value="F:ubiquitin protein ligase activity"/>
    <property type="evidence" value="ECO:0007669"/>
    <property type="project" value="TreeGrafter"/>
</dbReference>
<evidence type="ECO:0000256" key="5">
    <source>
        <dbReference type="PROSITE-ProRule" id="PRU00175"/>
    </source>
</evidence>
<dbReference type="Proteomes" id="UP000472277">
    <property type="component" value="Chromosome 33"/>
</dbReference>
<dbReference type="Pfam" id="PF00271">
    <property type="entry name" value="Helicase_C"/>
    <property type="match status" value="1"/>
</dbReference>
<proteinExistence type="predicted"/>
<organism evidence="8 9">
    <name type="scientific">Salmo trutta</name>
    <name type="common">Brown trout</name>
    <dbReference type="NCBI Taxonomy" id="8032"/>
    <lineage>
        <taxon>Eukaryota</taxon>
        <taxon>Metazoa</taxon>
        <taxon>Chordata</taxon>
        <taxon>Craniata</taxon>
        <taxon>Vertebrata</taxon>
        <taxon>Euteleostomi</taxon>
        <taxon>Actinopterygii</taxon>
        <taxon>Neopterygii</taxon>
        <taxon>Teleostei</taxon>
        <taxon>Protacanthopterygii</taxon>
        <taxon>Salmoniformes</taxon>
        <taxon>Salmonidae</taxon>
        <taxon>Salmoninae</taxon>
        <taxon>Salmo</taxon>
    </lineage>
</organism>
<dbReference type="InterPro" id="IPR001841">
    <property type="entry name" value="Znf_RING"/>
</dbReference>
<dbReference type="GO" id="GO:0000209">
    <property type="term" value="P:protein polyubiquitination"/>
    <property type="evidence" value="ECO:0007669"/>
    <property type="project" value="TreeGrafter"/>
</dbReference>
<accession>A0A674BZ62</accession>
<evidence type="ECO:0000313" key="8">
    <source>
        <dbReference type="Ensembl" id="ENSSTUP00000076750.1"/>
    </source>
</evidence>
<evidence type="ECO:0000256" key="4">
    <source>
        <dbReference type="ARBA" id="ARBA00022833"/>
    </source>
</evidence>
<dbReference type="SMART" id="SM00490">
    <property type="entry name" value="HELICc"/>
    <property type="match status" value="1"/>
</dbReference>
<feature type="domain" description="Helicase C-terminal" evidence="7">
    <location>
        <begin position="302"/>
        <end position="455"/>
    </location>
</feature>
<evidence type="ECO:0000259" key="6">
    <source>
        <dbReference type="PROSITE" id="PS50089"/>
    </source>
</evidence>
<evidence type="ECO:0000256" key="2">
    <source>
        <dbReference type="ARBA" id="ARBA00022771"/>
    </source>
</evidence>
<keyword evidence="4" id="KW-0862">Zinc</keyword>
<dbReference type="InterPro" id="IPR017907">
    <property type="entry name" value="Znf_RING_CS"/>
</dbReference>
<keyword evidence="3" id="KW-0378">Hydrolase</keyword>
<dbReference type="SMART" id="SM00184">
    <property type="entry name" value="RING"/>
    <property type="match status" value="1"/>
</dbReference>
<dbReference type="InterPro" id="IPR048695">
    <property type="entry name" value="SHPRH_helical_2nd"/>
</dbReference>
<dbReference type="GO" id="GO:0005634">
    <property type="term" value="C:nucleus"/>
    <property type="evidence" value="ECO:0007669"/>
    <property type="project" value="TreeGrafter"/>
</dbReference>
<gene>
    <name evidence="8" type="primary">SHPRH</name>
    <name evidence="8" type="synonym">shprh</name>
</gene>
<reference evidence="8" key="2">
    <citation type="submission" date="2025-09" db="UniProtKB">
        <authorList>
            <consortium name="Ensembl"/>
        </authorList>
    </citation>
    <scope>IDENTIFICATION</scope>
</reference>
<dbReference type="FunFam" id="3.30.40.10:FF:000162">
    <property type="entry name" value="E3 ubiquitin-protein ligase SHPRH isoform X1"/>
    <property type="match status" value="1"/>
</dbReference>
<sequence length="455" mass="51343">MTVSSHRCSLCQVNLRSPWWLDVVQRAIQHNVDDDLVSRIQNELTCSYKQQANKFSMADKFRDGRGLQFLLSTQMEDLTKSQKSVQDAVKRLEGTPSEAVIEETVLCHLRPVRLPLNNCVFLKEAQIYNNCTMNENNVSAIDELGMATERLRVRLPDEPKPKVPVLHIIEPHEVDQNRVKLLNDRAVAKSQLQKKLGQFLYLSNLEKSQDKATGGLNPEPCPICARPLGQEWAVLTCGHCFCNECIAIIVEQYSVGSGTRRRAIKCAICRQTTSHAEISYVFTTQTDNQGTDIPVKGSHSTKVEAVVRTLKKIQLTDPGAKCLVFSTWQCVLDIIAKALFDNNMEFSQINGIHKFQENLCSFKYEEKINILLLPLHTGSNGLNIIEATHVLLVEPILNPAHELQAIGRVHRIGQTKPTYVHRFLIKSTIEERMQAMLKTAEKRQHSSSSKHGELS</sequence>
<dbReference type="Pfam" id="PF21324">
    <property type="entry name" value="SHPRH_helical-2nd"/>
    <property type="match status" value="1"/>
</dbReference>
<dbReference type="PROSITE" id="PS50089">
    <property type="entry name" value="ZF_RING_2"/>
    <property type="match status" value="1"/>
</dbReference>
<evidence type="ECO:0000259" key="7">
    <source>
        <dbReference type="PROSITE" id="PS51194"/>
    </source>
</evidence>
<dbReference type="InterPro" id="IPR013083">
    <property type="entry name" value="Znf_RING/FYVE/PHD"/>
</dbReference>
<evidence type="ECO:0000256" key="3">
    <source>
        <dbReference type="ARBA" id="ARBA00022801"/>
    </source>
</evidence>
<evidence type="ECO:0000256" key="1">
    <source>
        <dbReference type="ARBA" id="ARBA00022723"/>
    </source>
</evidence>
<dbReference type="InterPro" id="IPR001650">
    <property type="entry name" value="Helicase_C-like"/>
</dbReference>
<protein>
    <submittedName>
        <fullName evidence="8">SNF2 histone linker PHD RING helicase</fullName>
    </submittedName>
</protein>
<dbReference type="FunFam" id="3.40.50.300:FF:000786">
    <property type="entry name" value="E3 ubiquitin-protein ligase SHPRH isoform X1"/>
    <property type="match status" value="1"/>
</dbReference>
<dbReference type="GO" id="GO:0016787">
    <property type="term" value="F:hydrolase activity"/>
    <property type="evidence" value="ECO:0007669"/>
    <property type="project" value="UniProtKB-KW"/>
</dbReference>
<dbReference type="InterPro" id="IPR052583">
    <property type="entry name" value="ATP-helicase/E3_Ub-Ligase"/>
</dbReference>
<keyword evidence="9" id="KW-1185">Reference proteome</keyword>
<name>A0A674BZ62_SALTR</name>
<dbReference type="SUPFAM" id="SSF52540">
    <property type="entry name" value="P-loop containing nucleoside triphosphate hydrolases"/>
    <property type="match status" value="1"/>
</dbReference>
<dbReference type="PROSITE" id="PS00518">
    <property type="entry name" value="ZF_RING_1"/>
    <property type="match status" value="1"/>
</dbReference>
<dbReference type="Gene3D" id="3.30.40.10">
    <property type="entry name" value="Zinc/RING finger domain, C3HC4 (zinc finger)"/>
    <property type="match status" value="1"/>
</dbReference>
<dbReference type="GO" id="GO:0008270">
    <property type="term" value="F:zinc ion binding"/>
    <property type="evidence" value="ECO:0007669"/>
    <property type="project" value="UniProtKB-KW"/>
</dbReference>
<dbReference type="InterPro" id="IPR027417">
    <property type="entry name" value="P-loop_NTPase"/>
</dbReference>
<feature type="domain" description="RING-type" evidence="6">
    <location>
        <begin position="221"/>
        <end position="270"/>
    </location>
</feature>
<reference evidence="8" key="1">
    <citation type="submission" date="2025-08" db="UniProtKB">
        <authorList>
            <consortium name="Ensembl"/>
        </authorList>
    </citation>
    <scope>IDENTIFICATION</scope>
</reference>
<dbReference type="SUPFAM" id="SSF57850">
    <property type="entry name" value="RING/U-box"/>
    <property type="match status" value="1"/>
</dbReference>
<dbReference type="CDD" id="cd16569">
    <property type="entry name" value="RING-HC_SHPRH-like"/>
    <property type="match status" value="1"/>
</dbReference>
<dbReference type="PROSITE" id="PS51194">
    <property type="entry name" value="HELICASE_CTER"/>
    <property type="match status" value="1"/>
</dbReference>
<dbReference type="InterPro" id="IPR049730">
    <property type="entry name" value="SNF2/RAD54-like_C"/>
</dbReference>
<dbReference type="GO" id="GO:0006974">
    <property type="term" value="P:DNA damage response"/>
    <property type="evidence" value="ECO:0007669"/>
    <property type="project" value="TreeGrafter"/>
</dbReference>
<keyword evidence="2 5" id="KW-0863">Zinc-finger</keyword>